<organism evidence="3">
    <name type="scientific">freshwater metagenome</name>
    <dbReference type="NCBI Taxonomy" id="449393"/>
    <lineage>
        <taxon>unclassified sequences</taxon>
        <taxon>metagenomes</taxon>
        <taxon>ecological metagenomes</taxon>
    </lineage>
</organism>
<proteinExistence type="predicted"/>
<accession>A0A6J6Q4P9</accession>
<reference evidence="3" key="1">
    <citation type="submission" date="2020-05" db="EMBL/GenBank/DDBJ databases">
        <authorList>
            <person name="Chiriac C."/>
            <person name="Salcher M."/>
            <person name="Ghai R."/>
            <person name="Kavagutti S V."/>
        </authorList>
    </citation>
    <scope>NUCLEOTIDE SEQUENCE</scope>
</reference>
<name>A0A6J6Q4P9_9ZZZZ</name>
<gene>
    <name evidence="3" type="ORF">UFOPK2399_01571</name>
</gene>
<dbReference type="AlphaFoldDB" id="A0A6J6Q4P9"/>
<protein>
    <submittedName>
        <fullName evidence="3">Unannotated protein</fullName>
    </submittedName>
</protein>
<feature type="transmembrane region" description="Helical" evidence="2">
    <location>
        <begin position="34"/>
        <end position="53"/>
    </location>
</feature>
<sequence length="55" mass="5872">MPGAKPPAKTHRPLPRNGTIDHSTHRKEHMKTKAFTFITALVTLAGIAAGVGWGP</sequence>
<dbReference type="EMBL" id="CAEZXP010000005">
    <property type="protein sequence ID" value="CAB4704353.1"/>
    <property type="molecule type" value="Genomic_DNA"/>
</dbReference>
<evidence type="ECO:0000256" key="2">
    <source>
        <dbReference type="SAM" id="Phobius"/>
    </source>
</evidence>
<keyword evidence="2" id="KW-0472">Membrane</keyword>
<keyword evidence="2" id="KW-1133">Transmembrane helix</keyword>
<keyword evidence="2" id="KW-0812">Transmembrane</keyword>
<evidence type="ECO:0000256" key="1">
    <source>
        <dbReference type="SAM" id="MobiDB-lite"/>
    </source>
</evidence>
<feature type="region of interest" description="Disordered" evidence="1">
    <location>
        <begin position="1"/>
        <end position="28"/>
    </location>
</feature>
<evidence type="ECO:0000313" key="3">
    <source>
        <dbReference type="EMBL" id="CAB4704353.1"/>
    </source>
</evidence>